<gene>
    <name evidence="2" type="ORF">PSEWESI4_01579</name>
</gene>
<accession>A0A7U7EMC7</accession>
<protein>
    <recommendedName>
        <fullName evidence="4">Sel1 repeat family protein</fullName>
    </recommendedName>
</protein>
<dbReference type="InterPro" id="IPR011990">
    <property type="entry name" value="TPR-like_helical_dom_sf"/>
</dbReference>
<keyword evidence="3" id="KW-1185">Reference proteome</keyword>
<name>A0A7U7EMC7_9GAMM</name>
<dbReference type="RefSeq" id="WP_187670657.1">
    <property type="nucleotide sequence ID" value="NZ_CAJFCI010000032.1"/>
</dbReference>
<keyword evidence="1" id="KW-0732">Signal</keyword>
<evidence type="ECO:0000313" key="2">
    <source>
        <dbReference type="EMBL" id="CAD5107308.1"/>
    </source>
</evidence>
<dbReference type="AlphaFoldDB" id="A0A7U7EMC7"/>
<dbReference type="EMBL" id="CAJFCI010000032">
    <property type="protein sequence ID" value="CAD5107308.1"/>
    <property type="molecule type" value="Genomic_DNA"/>
</dbReference>
<evidence type="ECO:0008006" key="4">
    <source>
        <dbReference type="Google" id="ProtNLM"/>
    </source>
</evidence>
<organism evidence="2 3">
    <name type="scientific">Zestomonas carbonaria</name>
    <dbReference type="NCBI Taxonomy" id="2762745"/>
    <lineage>
        <taxon>Bacteria</taxon>
        <taxon>Pseudomonadati</taxon>
        <taxon>Pseudomonadota</taxon>
        <taxon>Gammaproteobacteria</taxon>
        <taxon>Pseudomonadales</taxon>
        <taxon>Pseudomonadaceae</taxon>
        <taxon>Zestomonas</taxon>
    </lineage>
</organism>
<evidence type="ECO:0000256" key="1">
    <source>
        <dbReference type="SAM" id="SignalP"/>
    </source>
</evidence>
<dbReference type="Proteomes" id="UP000583387">
    <property type="component" value="Unassembled WGS sequence"/>
</dbReference>
<dbReference type="SUPFAM" id="SSF81901">
    <property type="entry name" value="HCP-like"/>
    <property type="match status" value="1"/>
</dbReference>
<dbReference type="Gene3D" id="1.25.40.10">
    <property type="entry name" value="Tetratricopeptide repeat domain"/>
    <property type="match status" value="1"/>
</dbReference>
<proteinExistence type="predicted"/>
<sequence>MSRAKSLAPRFCAAALAALLAGAAQADSLAQIRYRLHQDPRAEVEPQLRALAERGERGAQLLLAERLSGSADTQRVQEAIGLYQSAFDQGRGELGALSRLAALVAGNTLYRAHNQAFFQDAVRRYPQTRDFRTLSNTLEVFLVYPEDFPAERAQQLIELYERACVEDCRALTYRAALAEQQGRKSMAESYWRRAMLDDARAVERYYYSLGDRQDELFPAYAKELMARMDELPMPVTQAIGSLLSSIAREHDPDVLAWLDHASGRGSVAAMQSKASYMMSSASHYQPAEVFALIDRIEAVQSQQGRALRASAYMVRAWPTLDPFKAHELILGLLAEGYQNAYLNLGELHSMGGLDEVDQFKAIEAYQQLTEQGFASAFYRIANLYAHAKGICNDRVKAYAYARIAVDYGELGARKFLRELEGEISQQELADAQRARSDILKNVKVQL</sequence>
<feature type="signal peptide" evidence="1">
    <location>
        <begin position="1"/>
        <end position="26"/>
    </location>
</feature>
<dbReference type="SMART" id="SM00671">
    <property type="entry name" value="SEL1"/>
    <property type="match status" value="2"/>
</dbReference>
<evidence type="ECO:0000313" key="3">
    <source>
        <dbReference type="Proteomes" id="UP000583387"/>
    </source>
</evidence>
<feature type="chain" id="PRO_5030874971" description="Sel1 repeat family protein" evidence="1">
    <location>
        <begin position="27"/>
        <end position="446"/>
    </location>
</feature>
<comment type="caution">
    <text evidence="2">The sequence shown here is derived from an EMBL/GenBank/DDBJ whole genome shotgun (WGS) entry which is preliminary data.</text>
</comment>
<reference evidence="2 3" key="1">
    <citation type="submission" date="2020-08" db="EMBL/GenBank/DDBJ databases">
        <authorList>
            <person name="Criscuolo A."/>
        </authorList>
    </citation>
    <scope>NUCLEOTIDE SEQUENCE [LARGE SCALE GENOMIC DNA]</scope>
    <source>
        <strain evidence="2">CIP111764</strain>
    </source>
</reference>
<dbReference type="InterPro" id="IPR006597">
    <property type="entry name" value="Sel1-like"/>
</dbReference>